<evidence type="ECO:0000313" key="2">
    <source>
        <dbReference type="EMBL" id="XDK38258.1"/>
    </source>
</evidence>
<reference evidence="2" key="1">
    <citation type="submission" date="2024-07" db="EMBL/GenBank/DDBJ databases">
        <title>Identification and characteristics of a novel species of coltsfoot's symbiotic bacteria.</title>
        <authorList>
            <person name="Juszczyk A."/>
            <person name="Jasielczuk I."/>
            <person name="Gurgul A."/>
            <person name="Rogala M."/>
            <person name="Kowalczyk A."/>
            <person name="Szmatola T."/>
            <person name="Kosecka-Strojek M."/>
            <person name="Arent Z."/>
            <person name="Latowski D."/>
        </authorList>
    </citation>
    <scope>NUCLEOTIDE SEQUENCE</scope>
    <source>
        <strain evidence="2">Hg7Tf</strain>
    </source>
</reference>
<proteinExistence type="predicted"/>
<accession>A0AB39I6F3</accession>
<dbReference type="AlphaFoldDB" id="A0AB39I6F3"/>
<protein>
    <recommendedName>
        <fullName evidence="3">MotA/TolQ/ExbB proton channel domain-containing protein</fullName>
    </recommendedName>
</protein>
<feature type="transmembrane region" description="Helical" evidence="1">
    <location>
        <begin position="30"/>
        <end position="50"/>
    </location>
</feature>
<keyword evidence="1" id="KW-0472">Membrane</keyword>
<keyword evidence="1" id="KW-0812">Transmembrane</keyword>
<feature type="transmembrane region" description="Helical" evidence="1">
    <location>
        <begin position="148"/>
        <end position="165"/>
    </location>
</feature>
<organism evidence="2">
    <name type="scientific">Pseudomonas sp. Hg7Tf</name>
    <dbReference type="NCBI Taxonomy" id="3236988"/>
    <lineage>
        <taxon>Bacteria</taxon>
        <taxon>Pseudomonadati</taxon>
        <taxon>Pseudomonadota</taxon>
        <taxon>Gammaproteobacteria</taxon>
        <taxon>Pseudomonadales</taxon>
        <taxon>Pseudomonadaceae</taxon>
        <taxon>Pseudomonas</taxon>
    </lineage>
</organism>
<evidence type="ECO:0008006" key="3">
    <source>
        <dbReference type="Google" id="ProtNLM"/>
    </source>
</evidence>
<dbReference type="EMBL" id="CP162607">
    <property type="protein sequence ID" value="XDK38258.1"/>
    <property type="molecule type" value="Genomic_DNA"/>
</dbReference>
<sequence>MLNIAALSLFLVLLTSIGLGFLKDSWFLQFGLAIVVVSSVTSIVLAFMGWREAAQAEQVDFESYLPSVDTSRSHSFRYTGGIMGVDTNNPVKYLQDQIDEVKSVTNQDAETFTKGLLFNEARIDSCLAQIRYHEEVTLPKMLGQGSGSIMLAGALTIVGSAYLAFPGDLHKKFAVVADFLRTLI</sequence>
<dbReference type="RefSeq" id="WP_280041299.1">
    <property type="nucleotide sequence ID" value="NZ_CP162607.1"/>
</dbReference>
<evidence type="ECO:0000256" key="1">
    <source>
        <dbReference type="SAM" id="Phobius"/>
    </source>
</evidence>
<keyword evidence="1" id="KW-1133">Transmembrane helix</keyword>
<name>A0AB39I6F3_9PSED</name>
<gene>
    <name evidence="2" type="ORF">AB4Y39_06225</name>
</gene>